<name>A0ABD0WZM5_UMBPY</name>
<dbReference type="Proteomes" id="UP001557470">
    <property type="component" value="Unassembled WGS sequence"/>
</dbReference>
<keyword evidence="4" id="KW-1185">Reference proteome</keyword>
<evidence type="ECO:0000256" key="2">
    <source>
        <dbReference type="SAM" id="MobiDB-lite"/>
    </source>
</evidence>
<organism evidence="3 4">
    <name type="scientific">Umbra pygmaea</name>
    <name type="common">Eastern mudminnow</name>
    <dbReference type="NCBI Taxonomy" id="75934"/>
    <lineage>
        <taxon>Eukaryota</taxon>
        <taxon>Metazoa</taxon>
        <taxon>Chordata</taxon>
        <taxon>Craniata</taxon>
        <taxon>Vertebrata</taxon>
        <taxon>Euteleostomi</taxon>
        <taxon>Actinopterygii</taxon>
        <taxon>Neopterygii</taxon>
        <taxon>Teleostei</taxon>
        <taxon>Protacanthopterygii</taxon>
        <taxon>Esociformes</taxon>
        <taxon>Umbridae</taxon>
        <taxon>Umbra</taxon>
    </lineage>
</organism>
<feature type="coiled-coil region" evidence="1">
    <location>
        <begin position="102"/>
        <end position="129"/>
    </location>
</feature>
<feature type="region of interest" description="Disordered" evidence="2">
    <location>
        <begin position="575"/>
        <end position="594"/>
    </location>
</feature>
<dbReference type="EMBL" id="JAGEUA010000007">
    <property type="protein sequence ID" value="KAL0969717.1"/>
    <property type="molecule type" value="Genomic_DNA"/>
</dbReference>
<comment type="caution">
    <text evidence="3">The sequence shown here is derived from an EMBL/GenBank/DDBJ whole genome shotgun (WGS) entry which is preliminary data.</text>
</comment>
<sequence length="594" mass="68726">MASCLVPDFPAVHAALEHLVDLDKQLNDEGFPFSPEASHHLREIAATITELETSRRAAHENLEVESIETSKLRHQVQNIHDDVQKEISVCVAAARNTNMGQITQLKDELNSIVQETESMEKKQEILEKQNAILYPERELAKGDYENVVNQLNYQLSEKANKQILLNETMNEIRKVKAKISDVETAKVKLVEDMIQETKSFSETKEKLERECAQAVNNLQDQKKHNSKRRRQRDTVLSELLDKEGKNAELKKRIVQLEQSISRLTAYEIQSKNHLVDEINKLEELSSQKELLEKELTELRMAFELKMQALQEKIKEVDVEWEKGQIVNTIHLESIAKLSDSFKAQRTEQDDVMVENHNVSRRLEMSQLILDELVASIAKHNSEIREMEEEIKQLHQANIVNADLSERNLEDLHGQLDKDKKSIGMFEVEKEELCQSLEDLKKDHEQHVKDAKCNIDLTMKRCEELQEEEMKLQDHFLLGTKIEHLNSKIVKAKEGYEQMSISYNAEIQRFITEAESVKQSQLVKEAELKRKETVLEEVEAQFDIDQSRHQKLTKQTSELKIIKNRLELSIQEMKENTRTLLKPKGGDKADSEGFA</sequence>
<evidence type="ECO:0000256" key="1">
    <source>
        <dbReference type="SAM" id="Coils"/>
    </source>
</evidence>
<feature type="coiled-coil region" evidence="1">
    <location>
        <begin position="165"/>
        <end position="319"/>
    </location>
</feature>
<accession>A0ABD0WZM5</accession>
<reference evidence="3 4" key="1">
    <citation type="submission" date="2024-06" db="EMBL/GenBank/DDBJ databases">
        <authorList>
            <person name="Pan Q."/>
            <person name="Wen M."/>
            <person name="Jouanno E."/>
            <person name="Zahm M."/>
            <person name="Klopp C."/>
            <person name="Cabau C."/>
            <person name="Louis A."/>
            <person name="Berthelot C."/>
            <person name="Parey E."/>
            <person name="Roest Crollius H."/>
            <person name="Montfort J."/>
            <person name="Robinson-Rechavi M."/>
            <person name="Bouchez O."/>
            <person name="Lampietro C."/>
            <person name="Lopez Roques C."/>
            <person name="Donnadieu C."/>
            <person name="Postlethwait J."/>
            <person name="Bobe J."/>
            <person name="Verreycken H."/>
            <person name="Guiguen Y."/>
        </authorList>
    </citation>
    <scope>NUCLEOTIDE SEQUENCE [LARGE SCALE GENOMIC DNA]</scope>
    <source>
        <strain evidence="3">Up_M1</strain>
        <tissue evidence="3">Testis</tissue>
    </source>
</reference>
<gene>
    <name evidence="3" type="ORF">UPYG_G00231370</name>
</gene>
<dbReference type="AlphaFoldDB" id="A0ABD0WZM5"/>
<feature type="compositionally biased region" description="Basic and acidic residues" evidence="2">
    <location>
        <begin position="583"/>
        <end position="594"/>
    </location>
</feature>
<evidence type="ECO:0000313" key="3">
    <source>
        <dbReference type="EMBL" id="KAL0969717.1"/>
    </source>
</evidence>
<proteinExistence type="predicted"/>
<dbReference type="InterPro" id="IPR038834">
    <property type="entry name" value="CCDC175"/>
</dbReference>
<feature type="coiled-coil region" evidence="1">
    <location>
        <begin position="369"/>
        <end position="474"/>
    </location>
</feature>
<dbReference type="PANTHER" id="PTHR35347">
    <property type="entry name" value="COILED-COIL DOMAIN-CONTAINING PROTEIN 175"/>
    <property type="match status" value="1"/>
</dbReference>
<evidence type="ECO:0000313" key="4">
    <source>
        <dbReference type="Proteomes" id="UP001557470"/>
    </source>
</evidence>
<protein>
    <submittedName>
        <fullName evidence="3">Uncharacterized protein</fullName>
    </submittedName>
</protein>
<dbReference type="PANTHER" id="PTHR35347:SF1">
    <property type="entry name" value="COILED-COIL DOMAIN-CONTAINING PROTEIN 175"/>
    <property type="match status" value="1"/>
</dbReference>
<keyword evidence="1" id="KW-0175">Coiled coil</keyword>